<protein>
    <submittedName>
        <fullName evidence="5">AraC family transcriptional regulator</fullName>
    </submittedName>
</protein>
<keyword evidence="1" id="KW-0805">Transcription regulation</keyword>
<comment type="caution">
    <text evidence="5">The sequence shown here is derived from an EMBL/GenBank/DDBJ whole genome shotgun (WGS) entry which is preliminary data.</text>
</comment>
<dbReference type="PROSITE" id="PS01124">
    <property type="entry name" value="HTH_ARAC_FAMILY_2"/>
    <property type="match status" value="1"/>
</dbReference>
<dbReference type="SMART" id="SM00342">
    <property type="entry name" value="HTH_ARAC"/>
    <property type="match status" value="1"/>
</dbReference>
<name>A0A1Q8EMD4_9PSED</name>
<reference evidence="5 6" key="1">
    <citation type="submission" date="2016-12" db="EMBL/GenBank/DDBJ databases">
        <authorList>
            <person name="Song W.-J."/>
            <person name="Kurnit D.M."/>
        </authorList>
    </citation>
    <scope>NUCLEOTIDE SEQUENCE [LARGE SCALE GENOMIC DNA]</scope>
    <source>
        <strain evidence="5 6">PCL1601</strain>
    </source>
</reference>
<evidence type="ECO:0000256" key="2">
    <source>
        <dbReference type="ARBA" id="ARBA00023163"/>
    </source>
</evidence>
<dbReference type="AlphaFoldDB" id="A0A1Q8EMD4"/>
<evidence type="ECO:0000259" key="4">
    <source>
        <dbReference type="PROSITE" id="PS01124"/>
    </source>
</evidence>
<sequence>MNTELPDETLHVTPAPVPSSTRTIGQWEINLTSLEHEATVRQHTLVQGPRLQCSRLEFDSGVTLTGCVPHGFVTFAIALAAVRRPTVNSHPLRPNEIIVLHSGEPVHCTCEPNETLLILTTTLEHYAQCLDEHSTIDLLAKRREYRFQAANFKSIQSAIQAINACVIDAPPATPSRPSETSGTERALLASLLRALTPVGRSALKPPTRRKIALEAIEYIHENTKKQLNIKTLAKQLQTTTRSLHHGFVETFGTSPIAYIRNLRLANVRQDLLHNTWPTVTETAMYWNFHHLGRFSKLYQDTYGEIPSETARRHCAKLKSSSR</sequence>
<dbReference type="Gene3D" id="1.10.10.60">
    <property type="entry name" value="Homeodomain-like"/>
    <property type="match status" value="1"/>
</dbReference>
<dbReference type="RefSeq" id="WP_075120729.1">
    <property type="nucleotide sequence ID" value="NZ_MSCT01000018.1"/>
</dbReference>
<dbReference type="InterPro" id="IPR009057">
    <property type="entry name" value="Homeodomain-like_sf"/>
</dbReference>
<dbReference type="EMBL" id="MSCT01000018">
    <property type="protein sequence ID" value="OLF52948.1"/>
    <property type="molecule type" value="Genomic_DNA"/>
</dbReference>
<evidence type="ECO:0000313" key="5">
    <source>
        <dbReference type="EMBL" id="OLF52948.1"/>
    </source>
</evidence>
<dbReference type="Proteomes" id="UP000185578">
    <property type="component" value="Unassembled WGS sequence"/>
</dbReference>
<dbReference type="InterPro" id="IPR053142">
    <property type="entry name" value="PchR_regulatory_protein"/>
</dbReference>
<accession>A0A1Q8EMD4</accession>
<evidence type="ECO:0000313" key="6">
    <source>
        <dbReference type="Proteomes" id="UP000185578"/>
    </source>
</evidence>
<dbReference type="PANTHER" id="PTHR47893:SF1">
    <property type="entry name" value="REGULATORY PROTEIN PCHR"/>
    <property type="match status" value="1"/>
</dbReference>
<feature type="region of interest" description="Disordered" evidence="3">
    <location>
        <begin position="1"/>
        <end position="20"/>
    </location>
</feature>
<dbReference type="SUPFAM" id="SSF46689">
    <property type="entry name" value="Homeodomain-like"/>
    <property type="match status" value="1"/>
</dbReference>
<dbReference type="PANTHER" id="PTHR47893">
    <property type="entry name" value="REGULATORY PROTEIN PCHR"/>
    <property type="match status" value="1"/>
</dbReference>
<gene>
    <name evidence="5" type="ORF">BTN82_19445</name>
</gene>
<evidence type="ECO:0000256" key="1">
    <source>
        <dbReference type="ARBA" id="ARBA00023015"/>
    </source>
</evidence>
<dbReference type="GO" id="GO:0003700">
    <property type="term" value="F:DNA-binding transcription factor activity"/>
    <property type="evidence" value="ECO:0007669"/>
    <property type="project" value="InterPro"/>
</dbReference>
<keyword evidence="2" id="KW-0804">Transcription</keyword>
<dbReference type="OrthoDB" id="9023142at2"/>
<evidence type="ECO:0000256" key="3">
    <source>
        <dbReference type="SAM" id="MobiDB-lite"/>
    </source>
</evidence>
<organism evidence="5 6">
    <name type="scientific">Pseudomonas chlororaphis</name>
    <dbReference type="NCBI Taxonomy" id="587753"/>
    <lineage>
        <taxon>Bacteria</taxon>
        <taxon>Pseudomonadati</taxon>
        <taxon>Pseudomonadota</taxon>
        <taxon>Gammaproteobacteria</taxon>
        <taxon>Pseudomonadales</taxon>
        <taxon>Pseudomonadaceae</taxon>
        <taxon>Pseudomonas</taxon>
    </lineage>
</organism>
<dbReference type="Pfam" id="PF12833">
    <property type="entry name" value="HTH_18"/>
    <property type="match status" value="1"/>
</dbReference>
<feature type="domain" description="HTH araC/xylS-type" evidence="4">
    <location>
        <begin position="213"/>
        <end position="312"/>
    </location>
</feature>
<proteinExistence type="predicted"/>
<dbReference type="GO" id="GO:0043565">
    <property type="term" value="F:sequence-specific DNA binding"/>
    <property type="evidence" value="ECO:0007669"/>
    <property type="project" value="InterPro"/>
</dbReference>
<dbReference type="InterPro" id="IPR018060">
    <property type="entry name" value="HTH_AraC"/>
</dbReference>